<dbReference type="EMBL" id="JBDODL010006409">
    <property type="protein sequence ID" value="MES1923481.1"/>
    <property type="molecule type" value="Genomic_DNA"/>
</dbReference>
<reference evidence="1 2" key="1">
    <citation type="journal article" date="2024" name="BMC Biol.">
        <title>Comparative genomics of Ascetosporea gives new insight into the evolutionary basis for animal parasitism in Rhizaria.</title>
        <authorList>
            <person name="Hiltunen Thoren M."/>
            <person name="Onut-Brannstrom I."/>
            <person name="Alfjorden A."/>
            <person name="Peckova H."/>
            <person name="Swords F."/>
            <person name="Hooper C."/>
            <person name="Holzer A.S."/>
            <person name="Bass D."/>
            <person name="Burki F."/>
        </authorList>
    </citation>
    <scope>NUCLEOTIDE SEQUENCE [LARGE SCALE GENOMIC DNA]</scope>
    <source>
        <strain evidence="1">20-A016</strain>
    </source>
</reference>
<dbReference type="Proteomes" id="UP001439008">
    <property type="component" value="Unassembled WGS sequence"/>
</dbReference>
<name>A0ABV2AUZ8_9EUKA</name>
<sequence length="56" mass="6594">MCSRFRNSFYLLTWRRNVGNAYGSSKLRELSNSFGFYGTNRGFKNYAYYRSRSGSV</sequence>
<organism evidence="1 2">
    <name type="scientific">Bonamia ostreae</name>
    <dbReference type="NCBI Taxonomy" id="126728"/>
    <lineage>
        <taxon>Eukaryota</taxon>
        <taxon>Sar</taxon>
        <taxon>Rhizaria</taxon>
        <taxon>Endomyxa</taxon>
        <taxon>Ascetosporea</taxon>
        <taxon>Haplosporida</taxon>
        <taxon>Bonamia</taxon>
    </lineage>
</organism>
<keyword evidence="2" id="KW-1185">Reference proteome</keyword>
<gene>
    <name evidence="1" type="ORF">MHBO_005059</name>
</gene>
<evidence type="ECO:0000313" key="2">
    <source>
        <dbReference type="Proteomes" id="UP001439008"/>
    </source>
</evidence>
<comment type="caution">
    <text evidence="1">The sequence shown here is derived from an EMBL/GenBank/DDBJ whole genome shotgun (WGS) entry which is preliminary data.</text>
</comment>
<evidence type="ECO:0000313" key="1">
    <source>
        <dbReference type="EMBL" id="MES1923481.1"/>
    </source>
</evidence>
<accession>A0ABV2AUZ8</accession>
<protein>
    <submittedName>
        <fullName evidence="1">Uncharacterized protein</fullName>
    </submittedName>
</protein>
<proteinExistence type="predicted"/>